<reference evidence="1 2" key="1">
    <citation type="journal article" date="2008" name="PLoS Genet.">
        <title>Genomic islands in the pathogenic filamentous fungus Aspergillus fumigatus.</title>
        <authorList>
            <person name="Fedorova N.D."/>
            <person name="Khaldi N."/>
            <person name="Joardar V.S."/>
            <person name="Maiti R."/>
            <person name="Amedeo P."/>
            <person name="Anderson M.J."/>
            <person name="Crabtree J."/>
            <person name="Silva J.C."/>
            <person name="Badger J.H."/>
            <person name="Albarraq A."/>
            <person name="Angiuoli S."/>
            <person name="Bussey H."/>
            <person name="Bowyer P."/>
            <person name="Cotty P.J."/>
            <person name="Dyer P.S."/>
            <person name="Egan A."/>
            <person name="Galens K."/>
            <person name="Fraser-Liggett C.M."/>
            <person name="Haas B.J."/>
            <person name="Inman J.M."/>
            <person name="Kent R."/>
            <person name="Lemieux S."/>
            <person name="Malavazi I."/>
            <person name="Orvis J."/>
            <person name="Roemer T."/>
            <person name="Ronning C.M."/>
            <person name="Sundaram J.P."/>
            <person name="Sutton G."/>
            <person name="Turner G."/>
            <person name="Venter J.C."/>
            <person name="White O.R."/>
            <person name="Whitty B.R."/>
            <person name="Youngman P."/>
            <person name="Wolfe K.H."/>
            <person name="Goldman G.H."/>
            <person name="Wortman J.R."/>
            <person name="Jiang B."/>
            <person name="Denning D.W."/>
            <person name="Nierman W.C."/>
        </authorList>
    </citation>
    <scope>NUCLEOTIDE SEQUENCE [LARGE SCALE GENOMIC DNA]</scope>
    <source>
        <strain evidence="2">CBS 144.89 / FGSC A1163 / CEA10</strain>
    </source>
</reference>
<evidence type="ECO:0000313" key="1">
    <source>
        <dbReference type="EMBL" id="EDP50876.1"/>
    </source>
</evidence>
<evidence type="ECO:0000313" key="2">
    <source>
        <dbReference type="Proteomes" id="UP000001699"/>
    </source>
</evidence>
<dbReference type="Proteomes" id="UP000001699">
    <property type="component" value="Unassembled WGS sequence"/>
</dbReference>
<protein>
    <submittedName>
        <fullName evidence="1">Uncharacterized protein</fullName>
    </submittedName>
</protein>
<dbReference type="VEuPathDB" id="FungiDB:AFUB_048770"/>
<dbReference type="HOGENOM" id="CLU_2333241_0_0_1"/>
<sequence>MCNSHTFAIPRDQLTDLQQLFGFIVNLGASSSPYWVVCIHVSHYHRVGSALPLKVGIDRFRSSHDGIIDAKTPGSRQTEKENVDPDGLAAVTIQQANV</sequence>
<organism evidence="1 2">
    <name type="scientific">Aspergillus fumigatus (strain CBS 144.89 / FGSC A1163 / CEA10)</name>
    <name type="common">Neosartorya fumigata</name>
    <dbReference type="NCBI Taxonomy" id="451804"/>
    <lineage>
        <taxon>Eukaryota</taxon>
        <taxon>Fungi</taxon>
        <taxon>Dikarya</taxon>
        <taxon>Ascomycota</taxon>
        <taxon>Pezizomycotina</taxon>
        <taxon>Eurotiomycetes</taxon>
        <taxon>Eurotiomycetidae</taxon>
        <taxon>Eurotiales</taxon>
        <taxon>Aspergillaceae</taxon>
        <taxon>Aspergillus</taxon>
        <taxon>Aspergillus subgen. Fumigati</taxon>
    </lineage>
</organism>
<accession>B0Y158</accession>
<dbReference type="EMBL" id="DS499597">
    <property type="protein sequence ID" value="EDP50876.1"/>
    <property type="molecule type" value="Genomic_DNA"/>
</dbReference>
<name>B0Y158_ASPFC</name>
<proteinExistence type="predicted"/>
<keyword evidence="2" id="KW-1185">Reference proteome</keyword>
<dbReference type="AlphaFoldDB" id="B0Y158"/>
<gene>
    <name evidence="1" type="ORF">AFUB_048770</name>
</gene>